<dbReference type="AlphaFoldDB" id="A0A9W6YSZ3"/>
<proteinExistence type="inferred from homology"/>
<evidence type="ECO:0000313" key="8">
    <source>
        <dbReference type="EMBL" id="GMG33686.1"/>
    </source>
</evidence>
<dbReference type="GO" id="GO:0140570">
    <property type="term" value="P:extraction of mislocalized protein from mitochondrial outer membrane"/>
    <property type="evidence" value="ECO:0007669"/>
    <property type="project" value="TreeGrafter"/>
</dbReference>
<accession>A0A9W6YSZ3</accession>
<gene>
    <name evidence="8" type="ORF">Amon01_000430600</name>
</gene>
<keyword evidence="5" id="KW-0496">Mitochondrion</keyword>
<comment type="subcellular location">
    <subcellularLocation>
        <location evidence="1">Mitochondrion outer membrane</location>
        <topology evidence="1">Single-pass membrane protein</topology>
    </subcellularLocation>
</comment>
<keyword evidence="4 6" id="KW-0067">ATP-binding</keyword>
<comment type="similarity">
    <text evidence="6">Belongs to the AAA ATPase family.</text>
</comment>
<dbReference type="GO" id="GO:0005524">
    <property type="term" value="F:ATP binding"/>
    <property type="evidence" value="ECO:0007669"/>
    <property type="project" value="UniProtKB-KW"/>
</dbReference>
<protein>
    <submittedName>
        <fullName evidence="8">Unnamed protein product</fullName>
    </submittedName>
</protein>
<evidence type="ECO:0000256" key="3">
    <source>
        <dbReference type="ARBA" id="ARBA00022787"/>
    </source>
</evidence>
<dbReference type="InterPro" id="IPR051701">
    <property type="entry name" value="Mito_OM_Translocase_MSP1"/>
</dbReference>
<evidence type="ECO:0000256" key="6">
    <source>
        <dbReference type="RuleBase" id="RU003651"/>
    </source>
</evidence>
<evidence type="ECO:0000256" key="5">
    <source>
        <dbReference type="ARBA" id="ARBA00023128"/>
    </source>
</evidence>
<dbReference type="PANTHER" id="PTHR45644">
    <property type="entry name" value="AAA ATPASE, PUTATIVE (AFU_ORTHOLOGUE AFUA_2G12920)-RELATED-RELATED"/>
    <property type="match status" value="1"/>
</dbReference>
<dbReference type="PANTHER" id="PTHR45644:SF3">
    <property type="entry name" value="FI08533P-RELATED"/>
    <property type="match status" value="1"/>
</dbReference>
<dbReference type="Pfam" id="PF00004">
    <property type="entry name" value="AAA"/>
    <property type="match status" value="1"/>
</dbReference>
<evidence type="ECO:0000256" key="2">
    <source>
        <dbReference type="ARBA" id="ARBA00022741"/>
    </source>
</evidence>
<dbReference type="InterPro" id="IPR041569">
    <property type="entry name" value="AAA_lid_3"/>
</dbReference>
<name>A0A9W6YSZ3_AMBMO</name>
<keyword evidence="2 6" id="KW-0547">Nucleotide-binding</keyword>
<dbReference type="GO" id="GO:0005741">
    <property type="term" value="C:mitochondrial outer membrane"/>
    <property type="evidence" value="ECO:0007669"/>
    <property type="project" value="UniProtKB-SubCell"/>
</dbReference>
<keyword evidence="9" id="KW-1185">Reference proteome</keyword>
<dbReference type="PROSITE" id="PS00674">
    <property type="entry name" value="AAA"/>
    <property type="match status" value="1"/>
</dbReference>
<dbReference type="OrthoDB" id="10254455at2759"/>
<comment type="caution">
    <text evidence="8">The sequence shown here is derived from an EMBL/GenBank/DDBJ whole genome shotgun (WGS) entry which is preliminary data.</text>
</comment>
<dbReference type="Gene3D" id="1.10.8.60">
    <property type="match status" value="1"/>
</dbReference>
<dbReference type="InterPro" id="IPR003959">
    <property type="entry name" value="ATPase_AAA_core"/>
</dbReference>
<feature type="domain" description="AAA+ ATPase" evidence="7">
    <location>
        <begin position="93"/>
        <end position="227"/>
    </location>
</feature>
<evidence type="ECO:0000256" key="1">
    <source>
        <dbReference type="ARBA" id="ARBA00004572"/>
    </source>
</evidence>
<dbReference type="EMBL" id="BSXU01002044">
    <property type="protein sequence ID" value="GMG33686.1"/>
    <property type="molecule type" value="Genomic_DNA"/>
</dbReference>
<dbReference type="GO" id="GO:0140567">
    <property type="term" value="F:membrane protein dislocase activity"/>
    <property type="evidence" value="ECO:0007669"/>
    <property type="project" value="UniProtKB-ARBA"/>
</dbReference>
<dbReference type="FunFam" id="3.40.50.300:FF:000538">
    <property type="entry name" value="ATPase family AAA domain-containing protein 1"/>
    <property type="match status" value="1"/>
</dbReference>
<dbReference type="InterPro" id="IPR003960">
    <property type="entry name" value="ATPase_AAA_CS"/>
</dbReference>
<dbReference type="Proteomes" id="UP001165063">
    <property type="component" value="Unassembled WGS sequence"/>
</dbReference>
<evidence type="ECO:0000256" key="4">
    <source>
        <dbReference type="ARBA" id="ARBA00022840"/>
    </source>
</evidence>
<sequence>MNETTPGGSKSKAAKKRAQASLARLQKSNPGLKLDLNEYEKTILASVIPPDEIGVTFEDIGGLDSIIDDLQESVILPLTVPELFNQYGPLLQAPKGVLLYGPPGCGKTMIAKALAAKSQANFISIRMSTIMDKWYGESNKLVDAIFSLAGKIQPCIVFIDEIDSFFRERSSSDHELTAMLKAEFMTLWDGLSSNGRILVLGATNRPDDIDGAFMRRMPKRFAVTLPNADQRAKILAKVLDGLDYDFEISELVDITEGLSGSDLKELCRNAAVNSTREFIRKNVRAGNDLESMENIKLKPLNIQDFFDNSTPSDKLLKKLATVKVDPVD</sequence>
<evidence type="ECO:0000313" key="9">
    <source>
        <dbReference type="Proteomes" id="UP001165063"/>
    </source>
</evidence>
<dbReference type="SUPFAM" id="SSF52540">
    <property type="entry name" value="P-loop containing nucleoside triphosphate hydrolases"/>
    <property type="match status" value="1"/>
</dbReference>
<organism evidence="8 9">
    <name type="scientific">Ambrosiozyma monospora</name>
    <name type="common">Yeast</name>
    <name type="synonym">Endomycopsis monosporus</name>
    <dbReference type="NCBI Taxonomy" id="43982"/>
    <lineage>
        <taxon>Eukaryota</taxon>
        <taxon>Fungi</taxon>
        <taxon>Dikarya</taxon>
        <taxon>Ascomycota</taxon>
        <taxon>Saccharomycotina</taxon>
        <taxon>Pichiomycetes</taxon>
        <taxon>Pichiales</taxon>
        <taxon>Pichiaceae</taxon>
        <taxon>Ambrosiozyma</taxon>
    </lineage>
</organism>
<evidence type="ECO:0000259" key="7">
    <source>
        <dbReference type="SMART" id="SM00382"/>
    </source>
</evidence>
<dbReference type="GO" id="GO:0016887">
    <property type="term" value="F:ATP hydrolysis activity"/>
    <property type="evidence" value="ECO:0007669"/>
    <property type="project" value="InterPro"/>
</dbReference>
<dbReference type="SMART" id="SM00382">
    <property type="entry name" value="AAA"/>
    <property type="match status" value="1"/>
</dbReference>
<dbReference type="InterPro" id="IPR027417">
    <property type="entry name" value="P-loop_NTPase"/>
</dbReference>
<dbReference type="Pfam" id="PF17862">
    <property type="entry name" value="AAA_lid_3"/>
    <property type="match status" value="1"/>
</dbReference>
<dbReference type="Gene3D" id="3.40.50.300">
    <property type="entry name" value="P-loop containing nucleotide triphosphate hydrolases"/>
    <property type="match status" value="1"/>
</dbReference>
<reference evidence="8" key="1">
    <citation type="submission" date="2023-04" db="EMBL/GenBank/DDBJ databases">
        <title>Ambrosiozyma monospora NBRC 1965.</title>
        <authorList>
            <person name="Ichikawa N."/>
            <person name="Sato H."/>
            <person name="Tonouchi N."/>
        </authorList>
    </citation>
    <scope>NUCLEOTIDE SEQUENCE</scope>
    <source>
        <strain evidence="8">NBRC 1965</strain>
    </source>
</reference>
<keyword evidence="3" id="KW-0472">Membrane</keyword>
<keyword evidence="3" id="KW-1000">Mitochondrion outer membrane</keyword>
<dbReference type="InterPro" id="IPR003593">
    <property type="entry name" value="AAA+_ATPase"/>
</dbReference>